<feature type="region of interest" description="Disordered" evidence="1">
    <location>
        <begin position="1"/>
        <end position="22"/>
    </location>
</feature>
<protein>
    <submittedName>
        <fullName evidence="2">Uncharacterized protein</fullName>
    </submittedName>
</protein>
<organism evidence="2 3">
    <name type="scientific">Carnegiea gigantea</name>
    <dbReference type="NCBI Taxonomy" id="171969"/>
    <lineage>
        <taxon>Eukaryota</taxon>
        <taxon>Viridiplantae</taxon>
        <taxon>Streptophyta</taxon>
        <taxon>Embryophyta</taxon>
        <taxon>Tracheophyta</taxon>
        <taxon>Spermatophyta</taxon>
        <taxon>Magnoliopsida</taxon>
        <taxon>eudicotyledons</taxon>
        <taxon>Gunneridae</taxon>
        <taxon>Pentapetalae</taxon>
        <taxon>Caryophyllales</taxon>
        <taxon>Cactineae</taxon>
        <taxon>Cactaceae</taxon>
        <taxon>Cactoideae</taxon>
        <taxon>Echinocereeae</taxon>
        <taxon>Carnegiea</taxon>
    </lineage>
</organism>
<keyword evidence="3" id="KW-1185">Reference proteome</keyword>
<name>A0A9Q1KNQ6_9CARY</name>
<sequence>MNSDLKVKMQASTSSRRGDHEQATVMCPKCNIEGMRKVSHSSQNPGKMHAKCLRCEKFLGWVDEANPNLERRLLRPLTTDVAWEVSEAIGWEATRLDCEAGLGLLVVGVEFVTSQPKPVTIYGKWPPLVFLTRRMPSKPRKLRQLHSIFHN</sequence>
<reference evidence="2" key="1">
    <citation type="submission" date="2022-04" db="EMBL/GenBank/DDBJ databases">
        <title>Carnegiea gigantea Genome sequencing and assembly v2.</title>
        <authorList>
            <person name="Copetti D."/>
            <person name="Sanderson M.J."/>
            <person name="Burquez A."/>
            <person name="Wojciechowski M.F."/>
        </authorList>
    </citation>
    <scope>NUCLEOTIDE SEQUENCE</scope>
    <source>
        <strain evidence="2">SGP5-SGP5p</strain>
        <tissue evidence="2">Aerial part</tissue>
    </source>
</reference>
<accession>A0A9Q1KNQ6</accession>
<evidence type="ECO:0000313" key="2">
    <source>
        <dbReference type="EMBL" id="KAJ8446753.1"/>
    </source>
</evidence>
<dbReference type="OrthoDB" id="1415978at2759"/>
<gene>
    <name evidence="2" type="ORF">Cgig2_002708</name>
</gene>
<dbReference type="AlphaFoldDB" id="A0A9Q1KNQ6"/>
<comment type="caution">
    <text evidence="2">The sequence shown here is derived from an EMBL/GenBank/DDBJ whole genome shotgun (WGS) entry which is preliminary data.</text>
</comment>
<evidence type="ECO:0000313" key="3">
    <source>
        <dbReference type="Proteomes" id="UP001153076"/>
    </source>
</evidence>
<evidence type="ECO:0000256" key="1">
    <source>
        <dbReference type="SAM" id="MobiDB-lite"/>
    </source>
</evidence>
<proteinExistence type="predicted"/>
<dbReference type="Proteomes" id="UP001153076">
    <property type="component" value="Unassembled WGS sequence"/>
</dbReference>
<dbReference type="EMBL" id="JAKOGI010000050">
    <property type="protein sequence ID" value="KAJ8446753.1"/>
    <property type="molecule type" value="Genomic_DNA"/>
</dbReference>